<feature type="domain" description="Pesticin C-terminal" evidence="4">
    <location>
        <begin position="154"/>
        <end position="284"/>
    </location>
</feature>
<feature type="region of interest" description="Disordered" evidence="3">
    <location>
        <begin position="1"/>
        <end position="58"/>
    </location>
</feature>
<keyword evidence="1" id="KW-0929">Antimicrobial</keyword>
<dbReference type="Pfam" id="PF16754">
    <property type="entry name" value="Pesticin"/>
    <property type="match status" value="1"/>
</dbReference>
<reference evidence="5" key="1">
    <citation type="submission" date="2011-02" db="EMBL/GenBank/DDBJ databases">
        <title>Complete sequence of Acidovorax avenae subsp. avenae ATCC 19860.</title>
        <authorList>
            <consortium name="US DOE Joint Genome Institute"/>
            <person name="Lucas S."/>
            <person name="Copeland A."/>
            <person name="Lapidus A."/>
            <person name="Cheng J.-F."/>
            <person name="Goodwin L."/>
            <person name="Pitluck S."/>
            <person name="Chertkov O."/>
            <person name="Held B."/>
            <person name="Detter J.C."/>
            <person name="Han C."/>
            <person name="Tapia R."/>
            <person name="Land M."/>
            <person name="Hauser L."/>
            <person name="Kyrpides N."/>
            <person name="Ivanova N."/>
            <person name="Ovchinnikova G."/>
            <person name="Pagani I."/>
            <person name="Gordon S."/>
            <person name="Woyke T."/>
        </authorList>
    </citation>
    <scope>NUCLEOTIDE SEQUENCE</scope>
    <source>
        <strain evidence="5">ATCC 19860</strain>
    </source>
</reference>
<accession>F0Q2W0</accession>
<feature type="region of interest" description="Disordered" evidence="3">
    <location>
        <begin position="299"/>
        <end position="325"/>
    </location>
</feature>
<evidence type="ECO:0000313" key="5">
    <source>
        <dbReference type="EMBL" id="ADX44219.1"/>
    </source>
</evidence>
<evidence type="ECO:0000259" key="4">
    <source>
        <dbReference type="Pfam" id="PF16754"/>
    </source>
</evidence>
<gene>
    <name evidence="5" type="ordered locus">Acav_0296</name>
</gene>
<dbReference type="InterPro" id="IPR031922">
    <property type="entry name" value="Pesticin_C"/>
</dbReference>
<dbReference type="HOGENOM" id="CLU_074027_0_0_4"/>
<dbReference type="EMBL" id="CP002521">
    <property type="protein sequence ID" value="ADX44219.1"/>
    <property type="molecule type" value="Genomic_DNA"/>
</dbReference>
<dbReference type="GeneID" id="34238616"/>
<evidence type="ECO:0000256" key="3">
    <source>
        <dbReference type="SAM" id="MobiDB-lite"/>
    </source>
</evidence>
<dbReference type="Proteomes" id="UP000002482">
    <property type="component" value="Chromosome"/>
</dbReference>
<sequence>MALKEEDLPDYDKDALSRERALRKTAEECRQEQEKAKAELPGLKKERQKLDRKAEGYAEEARRLDQEIKEKEGKLKRKCLTGNIPCLPADETRKGALNLEIAKIINASLGTKIDLAPIAKWEGVYLKSYVPWWPVNEPDGGPSMTKREGNTRLQGKMKNGDPNNAGVTIAKGIDFGGQDYNVYKKELEKFNKRNNIIAEEDFDKLSEKIKPYFGKIGGEACALARKNSLEITQKEADLLNLRAGEEATRRAIELFEKKNPEGSPRFIDLTTEQQTALLSNVYQTWGIHPKMKQAILEGDREKIPSSRRERDYLYASMPAKNSGDQ</sequence>
<dbReference type="GO" id="GO:0003796">
    <property type="term" value="F:lysozyme activity"/>
    <property type="evidence" value="ECO:0007669"/>
    <property type="project" value="InterPro"/>
</dbReference>
<dbReference type="AlphaFoldDB" id="F0Q2W0"/>
<dbReference type="InterPro" id="IPR023347">
    <property type="entry name" value="Lysozyme_dom_sf"/>
</dbReference>
<dbReference type="CDD" id="cd16902">
    <property type="entry name" value="pesticin_lyz"/>
    <property type="match status" value="1"/>
</dbReference>
<organism evidence="5 6">
    <name type="scientific">Paracidovorax avenae (strain ATCC 19860 / DSM 7227 / CCUG 15838 / JCM 20985 / LMG 2117 / NCPPB 1011)</name>
    <name type="common">Acidovorax avenae</name>
    <dbReference type="NCBI Taxonomy" id="643561"/>
    <lineage>
        <taxon>Bacteria</taxon>
        <taxon>Pseudomonadati</taxon>
        <taxon>Pseudomonadota</taxon>
        <taxon>Betaproteobacteria</taxon>
        <taxon>Burkholderiales</taxon>
        <taxon>Comamonadaceae</taxon>
        <taxon>Paracidovorax</taxon>
    </lineage>
</organism>
<feature type="compositionally biased region" description="Basic and acidic residues" evidence="3">
    <location>
        <begin position="299"/>
        <end position="312"/>
    </location>
</feature>
<dbReference type="GO" id="GO:0031640">
    <property type="term" value="P:killing of cells of another organism"/>
    <property type="evidence" value="ECO:0007669"/>
    <property type="project" value="UniProtKB-KW"/>
</dbReference>
<dbReference type="Gene3D" id="1.10.530.40">
    <property type="match status" value="1"/>
</dbReference>
<evidence type="ECO:0000256" key="1">
    <source>
        <dbReference type="ARBA" id="ARBA00022529"/>
    </source>
</evidence>
<proteinExistence type="predicted"/>
<evidence type="ECO:0000256" key="2">
    <source>
        <dbReference type="ARBA" id="ARBA00022638"/>
    </source>
</evidence>
<dbReference type="GO" id="GO:0042742">
    <property type="term" value="P:defense response to bacterium"/>
    <property type="evidence" value="ECO:0007669"/>
    <property type="project" value="UniProtKB-KW"/>
</dbReference>
<keyword evidence="2" id="KW-0081">Bacteriolytic enzyme</keyword>
<name>F0Q2W0_PARA1</name>
<dbReference type="OrthoDB" id="8776004at2"/>
<protein>
    <recommendedName>
        <fullName evidence="4">Pesticin C-terminal domain-containing protein</fullName>
    </recommendedName>
</protein>
<dbReference type="RefSeq" id="WP_013592804.1">
    <property type="nucleotide sequence ID" value="NC_015138.1"/>
</dbReference>
<dbReference type="KEGG" id="aaa:Acav_0296"/>
<evidence type="ECO:0000313" key="6">
    <source>
        <dbReference type="Proteomes" id="UP000002482"/>
    </source>
</evidence>
<keyword evidence="6" id="KW-1185">Reference proteome</keyword>